<sequence length="54" mass="6574">MLTWKNNLTPVSEQFDDIYFLRKMDWRKPNTFLLKGMIFIIDGEIGIFRMRFVS</sequence>
<dbReference type="Proteomes" id="UP000012092">
    <property type="component" value="Unassembled WGS sequence"/>
</dbReference>
<feature type="transmembrane region" description="Helical" evidence="1">
    <location>
        <begin position="32"/>
        <end position="52"/>
    </location>
</feature>
<evidence type="ECO:0000313" key="3">
    <source>
        <dbReference type="Proteomes" id="UP000012092"/>
    </source>
</evidence>
<evidence type="ECO:0000313" key="2">
    <source>
        <dbReference type="EMBL" id="EMO07435.1"/>
    </source>
</evidence>
<name>M6RIN2_LEPIR</name>
<gene>
    <name evidence="2" type="ORF">LEP1GSC116_0245</name>
</gene>
<dbReference type="AlphaFoldDB" id="M6RIN2"/>
<proteinExistence type="predicted"/>
<keyword evidence="1" id="KW-1133">Transmembrane helix</keyword>
<evidence type="ECO:0000256" key="1">
    <source>
        <dbReference type="SAM" id="Phobius"/>
    </source>
</evidence>
<organism evidence="2 3">
    <name type="scientific">Leptospira interrogans serovar Icterohaemorrhagiae str. Verdun HP</name>
    <dbReference type="NCBI Taxonomy" id="1049910"/>
    <lineage>
        <taxon>Bacteria</taxon>
        <taxon>Pseudomonadati</taxon>
        <taxon>Spirochaetota</taxon>
        <taxon>Spirochaetia</taxon>
        <taxon>Leptospirales</taxon>
        <taxon>Leptospiraceae</taxon>
        <taxon>Leptospira</taxon>
    </lineage>
</organism>
<reference evidence="2 3" key="1">
    <citation type="submission" date="2013-01" db="EMBL/GenBank/DDBJ databases">
        <authorList>
            <person name="Harkins D.M."/>
            <person name="Durkin A.S."/>
            <person name="Brinkac L.M."/>
            <person name="Haft D.H."/>
            <person name="Selengut J.D."/>
            <person name="Sanka R."/>
            <person name="DePew J."/>
            <person name="Purushe J."/>
            <person name="Picardeau M."/>
            <person name="Werts C."/>
            <person name="Goarant C."/>
            <person name="Vinetz J.M."/>
            <person name="Sutton G.G."/>
            <person name="Nierman W.C."/>
            <person name="Fouts D.E."/>
        </authorList>
    </citation>
    <scope>NUCLEOTIDE SEQUENCE [LARGE SCALE GENOMIC DNA]</scope>
    <source>
        <strain evidence="2 3">Verdun HP</strain>
    </source>
</reference>
<keyword evidence="1" id="KW-0472">Membrane</keyword>
<comment type="caution">
    <text evidence="2">The sequence shown here is derived from an EMBL/GenBank/DDBJ whole genome shotgun (WGS) entry which is preliminary data.</text>
</comment>
<keyword evidence="1" id="KW-0812">Transmembrane</keyword>
<dbReference type="EMBL" id="AHNZ02000029">
    <property type="protein sequence ID" value="EMO07435.1"/>
    <property type="molecule type" value="Genomic_DNA"/>
</dbReference>
<protein>
    <submittedName>
        <fullName evidence="2">Uncharacterized protein</fullName>
    </submittedName>
</protein>
<accession>M6RIN2</accession>